<dbReference type="InterPro" id="IPR016032">
    <property type="entry name" value="Sig_transdc_resp-reg_C-effctor"/>
</dbReference>
<evidence type="ECO:0000313" key="11">
    <source>
        <dbReference type="Proteomes" id="UP000290191"/>
    </source>
</evidence>
<accession>A0A4V1LPM3</accession>
<dbReference type="STRING" id="877500.GCA_000935065_00731"/>
<evidence type="ECO:0008006" key="12">
    <source>
        <dbReference type="Google" id="ProtNLM"/>
    </source>
</evidence>
<dbReference type="SUPFAM" id="SSF52172">
    <property type="entry name" value="CheY-like"/>
    <property type="match status" value="1"/>
</dbReference>
<dbReference type="InterPro" id="IPR001867">
    <property type="entry name" value="OmpR/PhoB-type_DNA-bd"/>
</dbReference>
<protein>
    <recommendedName>
        <fullName evidence="12">DNA-binding response regulator</fullName>
    </recommendedName>
</protein>
<evidence type="ECO:0000256" key="4">
    <source>
        <dbReference type="ARBA" id="ARBA00023125"/>
    </source>
</evidence>
<dbReference type="PROSITE" id="PS50110">
    <property type="entry name" value="RESPONSE_REGULATORY"/>
    <property type="match status" value="1"/>
</dbReference>
<sequence length="238" mass="27623">MKSRDFNILIVEDEFIAFEYLKNILLSLDFNNIFQAKSAKESIEIVKKQHIDLALMDINIEGNLDGIECAKVINKEYFIPIIYTTAYGDTNTINETKQSNVFGYLVKPFSLQDVEATIKVVIHLLSKFDKEKKTKETEPLSDFIALTKDYKYYPKTATLTYKAKPISLTKKELSVLNFFCRNINQNISYDTMREYIWYSKNVSSSTIRDTVSRLKNKIPEVNIENIINFGYVLKKDKS</sequence>
<feature type="modified residue" description="4-aspartylphosphate" evidence="6">
    <location>
        <position position="57"/>
    </location>
</feature>
<dbReference type="Proteomes" id="UP000290191">
    <property type="component" value="Unassembled WGS sequence"/>
</dbReference>
<keyword evidence="11" id="KW-1185">Reference proteome</keyword>
<dbReference type="EMBL" id="PDKO01000013">
    <property type="protein sequence ID" value="RXJ61698.1"/>
    <property type="molecule type" value="Genomic_DNA"/>
</dbReference>
<dbReference type="AlphaFoldDB" id="A0A4V1LPM3"/>
<evidence type="ECO:0000256" key="5">
    <source>
        <dbReference type="ARBA" id="ARBA00023163"/>
    </source>
</evidence>
<dbReference type="PANTHER" id="PTHR48111:SF1">
    <property type="entry name" value="TWO-COMPONENT RESPONSE REGULATOR ORR33"/>
    <property type="match status" value="1"/>
</dbReference>
<gene>
    <name evidence="10" type="ORF">CRV06_12885</name>
</gene>
<dbReference type="InterPro" id="IPR011006">
    <property type="entry name" value="CheY-like_superfamily"/>
</dbReference>
<dbReference type="PANTHER" id="PTHR48111">
    <property type="entry name" value="REGULATOR OF RPOS"/>
    <property type="match status" value="1"/>
</dbReference>
<feature type="DNA-binding region" description="OmpR/PhoB-type" evidence="7">
    <location>
        <begin position="141"/>
        <end position="235"/>
    </location>
</feature>
<evidence type="ECO:0000256" key="3">
    <source>
        <dbReference type="ARBA" id="ARBA00023015"/>
    </source>
</evidence>
<evidence type="ECO:0000256" key="1">
    <source>
        <dbReference type="ARBA" id="ARBA00022553"/>
    </source>
</evidence>
<dbReference type="CDD" id="cd17534">
    <property type="entry name" value="REC_DC-like"/>
    <property type="match status" value="1"/>
</dbReference>
<dbReference type="Gene3D" id="3.40.50.2300">
    <property type="match status" value="1"/>
</dbReference>
<dbReference type="InterPro" id="IPR039420">
    <property type="entry name" value="WalR-like"/>
</dbReference>
<dbReference type="CDD" id="cd00383">
    <property type="entry name" value="trans_reg_C"/>
    <property type="match status" value="1"/>
</dbReference>
<evidence type="ECO:0000256" key="7">
    <source>
        <dbReference type="PROSITE-ProRule" id="PRU01091"/>
    </source>
</evidence>
<reference evidence="10 11" key="1">
    <citation type="submission" date="2017-10" db="EMBL/GenBank/DDBJ databases">
        <title>Genomics of the genus Arcobacter.</title>
        <authorList>
            <person name="Perez-Cataluna A."/>
            <person name="Figueras M.J."/>
        </authorList>
    </citation>
    <scope>NUCLEOTIDE SEQUENCE [LARGE SCALE GENOMIC DNA]</scope>
    <source>
        <strain evidence="10 11">DSM 24636</strain>
    </source>
</reference>
<dbReference type="GO" id="GO:0005829">
    <property type="term" value="C:cytosol"/>
    <property type="evidence" value="ECO:0007669"/>
    <property type="project" value="TreeGrafter"/>
</dbReference>
<dbReference type="Pfam" id="PF00486">
    <property type="entry name" value="Trans_reg_C"/>
    <property type="match status" value="1"/>
</dbReference>
<keyword evidence="4 7" id="KW-0238">DNA-binding</keyword>
<proteinExistence type="predicted"/>
<evidence type="ECO:0000259" key="8">
    <source>
        <dbReference type="PROSITE" id="PS50110"/>
    </source>
</evidence>
<dbReference type="RefSeq" id="WP_129082793.1">
    <property type="nucleotide sequence ID" value="NZ_CP041070.1"/>
</dbReference>
<dbReference type="SUPFAM" id="SSF46894">
    <property type="entry name" value="C-terminal effector domain of the bipartite response regulators"/>
    <property type="match status" value="1"/>
</dbReference>
<dbReference type="SMART" id="SM00448">
    <property type="entry name" value="REC"/>
    <property type="match status" value="1"/>
</dbReference>
<keyword evidence="2" id="KW-0902">Two-component regulatory system</keyword>
<evidence type="ECO:0000256" key="2">
    <source>
        <dbReference type="ARBA" id="ARBA00023012"/>
    </source>
</evidence>
<evidence type="ECO:0000259" key="9">
    <source>
        <dbReference type="PROSITE" id="PS51755"/>
    </source>
</evidence>
<dbReference type="GO" id="GO:0032993">
    <property type="term" value="C:protein-DNA complex"/>
    <property type="evidence" value="ECO:0007669"/>
    <property type="project" value="TreeGrafter"/>
</dbReference>
<dbReference type="GO" id="GO:0000976">
    <property type="term" value="F:transcription cis-regulatory region binding"/>
    <property type="evidence" value="ECO:0007669"/>
    <property type="project" value="TreeGrafter"/>
</dbReference>
<feature type="domain" description="OmpR/PhoB-type" evidence="9">
    <location>
        <begin position="141"/>
        <end position="235"/>
    </location>
</feature>
<keyword evidence="3" id="KW-0805">Transcription regulation</keyword>
<dbReference type="GO" id="GO:0006355">
    <property type="term" value="P:regulation of DNA-templated transcription"/>
    <property type="evidence" value="ECO:0007669"/>
    <property type="project" value="InterPro"/>
</dbReference>
<dbReference type="OrthoDB" id="5343928at2"/>
<evidence type="ECO:0000313" key="10">
    <source>
        <dbReference type="EMBL" id="RXJ61698.1"/>
    </source>
</evidence>
<keyword evidence="5" id="KW-0804">Transcription</keyword>
<keyword evidence="1 6" id="KW-0597">Phosphoprotein</keyword>
<dbReference type="InterPro" id="IPR036388">
    <property type="entry name" value="WH-like_DNA-bd_sf"/>
</dbReference>
<dbReference type="Pfam" id="PF00072">
    <property type="entry name" value="Response_reg"/>
    <property type="match status" value="1"/>
</dbReference>
<organism evidence="10 11">
    <name type="scientific">Halarcobacter anaerophilus</name>
    <dbReference type="NCBI Taxonomy" id="877500"/>
    <lineage>
        <taxon>Bacteria</taxon>
        <taxon>Pseudomonadati</taxon>
        <taxon>Campylobacterota</taxon>
        <taxon>Epsilonproteobacteria</taxon>
        <taxon>Campylobacterales</taxon>
        <taxon>Arcobacteraceae</taxon>
        <taxon>Halarcobacter</taxon>
    </lineage>
</organism>
<dbReference type="GO" id="GO:0000156">
    <property type="term" value="F:phosphorelay response regulator activity"/>
    <property type="evidence" value="ECO:0007669"/>
    <property type="project" value="TreeGrafter"/>
</dbReference>
<dbReference type="InterPro" id="IPR001789">
    <property type="entry name" value="Sig_transdc_resp-reg_receiver"/>
</dbReference>
<dbReference type="Gene3D" id="1.10.10.10">
    <property type="entry name" value="Winged helix-like DNA-binding domain superfamily/Winged helix DNA-binding domain"/>
    <property type="match status" value="1"/>
</dbReference>
<feature type="domain" description="Response regulatory" evidence="8">
    <location>
        <begin position="7"/>
        <end position="122"/>
    </location>
</feature>
<dbReference type="PROSITE" id="PS51755">
    <property type="entry name" value="OMPR_PHOB"/>
    <property type="match status" value="1"/>
</dbReference>
<evidence type="ECO:0000256" key="6">
    <source>
        <dbReference type="PROSITE-ProRule" id="PRU00169"/>
    </source>
</evidence>
<name>A0A4V1LPM3_9BACT</name>
<comment type="caution">
    <text evidence="10">The sequence shown here is derived from an EMBL/GenBank/DDBJ whole genome shotgun (WGS) entry which is preliminary data.</text>
</comment>
<dbReference type="SMART" id="SM00862">
    <property type="entry name" value="Trans_reg_C"/>
    <property type="match status" value="1"/>
</dbReference>